<dbReference type="AlphaFoldDB" id="A0A5C5Y9Z8"/>
<organism evidence="1 2">
    <name type="scientific">Crateriforma conspicua</name>
    <dbReference type="NCBI Taxonomy" id="2527996"/>
    <lineage>
        <taxon>Bacteria</taxon>
        <taxon>Pseudomonadati</taxon>
        <taxon>Planctomycetota</taxon>
        <taxon>Planctomycetia</taxon>
        <taxon>Planctomycetales</taxon>
        <taxon>Planctomycetaceae</taxon>
        <taxon>Crateriforma</taxon>
    </lineage>
</organism>
<comment type="caution">
    <text evidence="1">The sequence shown here is derived from an EMBL/GenBank/DDBJ whole genome shotgun (WGS) entry which is preliminary data.</text>
</comment>
<accession>A0A5C5Y9Z8</accession>
<proteinExistence type="predicted"/>
<reference evidence="1 2" key="1">
    <citation type="submission" date="2019-02" db="EMBL/GenBank/DDBJ databases">
        <title>Deep-cultivation of Planctomycetes and their phenomic and genomic characterization uncovers novel biology.</title>
        <authorList>
            <person name="Wiegand S."/>
            <person name="Jogler M."/>
            <person name="Boedeker C."/>
            <person name="Pinto D."/>
            <person name="Vollmers J."/>
            <person name="Rivas-Marin E."/>
            <person name="Kohn T."/>
            <person name="Peeters S.H."/>
            <person name="Heuer A."/>
            <person name="Rast P."/>
            <person name="Oberbeckmann S."/>
            <person name="Bunk B."/>
            <person name="Jeske O."/>
            <person name="Meyerdierks A."/>
            <person name="Storesund J.E."/>
            <person name="Kallscheuer N."/>
            <person name="Luecker S."/>
            <person name="Lage O.M."/>
            <person name="Pohl T."/>
            <person name="Merkel B.J."/>
            <person name="Hornburger P."/>
            <person name="Mueller R.-W."/>
            <person name="Bruemmer F."/>
            <person name="Labrenz M."/>
            <person name="Spormann A.M."/>
            <person name="Op Den Camp H."/>
            <person name="Overmann J."/>
            <person name="Amann R."/>
            <person name="Jetten M.S.M."/>
            <person name="Mascher T."/>
            <person name="Medema M.H."/>
            <person name="Devos D.P."/>
            <person name="Kaster A.-K."/>
            <person name="Ovreas L."/>
            <person name="Rohde M."/>
            <person name="Galperin M.Y."/>
            <person name="Jogler C."/>
        </authorList>
    </citation>
    <scope>NUCLEOTIDE SEQUENCE [LARGE SCALE GENOMIC DNA]</scope>
    <source>
        <strain evidence="1 2">Pan14r</strain>
    </source>
</reference>
<name>A0A5C5Y9Z8_9PLAN</name>
<dbReference type="Proteomes" id="UP000317238">
    <property type="component" value="Unassembled WGS sequence"/>
</dbReference>
<protein>
    <submittedName>
        <fullName evidence="1">Uncharacterized protein</fullName>
    </submittedName>
</protein>
<dbReference type="EMBL" id="SJPL01000001">
    <property type="protein sequence ID" value="TWT71643.1"/>
    <property type="molecule type" value="Genomic_DNA"/>
</dbReference>
<gene>
    <name evidence="1" type="ORF">Pan14r_39530</name>
</gene>
<evidence type="ECO:0000313" key="2">
    <source>
        <dbReference type="Proteomes" id="UP000317238"/>
    </source>
</evidence>
<keyword evidence="2" id="KW-1185">Reference proteome</keyword>
<evidence type="ECO:0000313" key="1">
    <source>
        <dbReference type="EMBL" id="TWT71643.1"/>
    </source>
</evidence>
<sequence>MMSLEEIQSAFAMREKEERKFWDAPLTKATIAAELPFWLMVEPSEVELLVGDCPATATIHQGLVGYHEGGLCLNSNNNLIAVAYDGRLPRSEQARIDSVESVVKRLMKTTIEFDIEIHESVISAWGQRNSVLPADNSKVSLVNLAMQYMSSLAYAHLPFVNRLIYAYRSTSFDPFAFEVSEWDIANWYIETEESFCIVNLMPYKSLDSSPDVGVFGKSTRSRYLATTPGDVQAQALTELTPGKSQILDAKSLLVRGRFSEAIRSAVTAIEVSVEAKTRELLLSRGLQNEQLEAELAETKMDFFERLRRLQMLIGRRIPGPRVFWDWLNDDSDDPPLAPYLNGVQLTRELDAVRRIRHEIVHRGLGVSIFDRGPALRAIETMSWLFEWLEPNDPFGEDTENYAFYSTMRGQFPLEASFTKDGVCMREPKLDWENDVVFPKDSLIEQYRQSLEGDVPDVDVFAAMTLSALGVSYSDADPSSEQSRLAHEQLWAKIGKRDTLVFSLERGTRLDVNAVSRLIQRKRNAEISSGRRLQGLVFLENANSLIERDDFDEFFRENLLSLQLADITLVDANRVMGCILAMDKYGWDQQWIIKKLSQPGFSDCIPDVFSAIGSVKRPLPRHSAVSISLNEDSHFKSGDCLMFLVSNRFIEFTPPTIQVERTSVEQVDGPIDFGAEVPDGIPPIKSNWLAYTRRADVLPSDSSVAVPD</sequence>